<dbReference type="EMBL" id="CP095043">
    <property type="protein sequence ID" value="UOQ60329.1"/>
    <property type="molecule type" value="Genomic_DNA"/>
</dbReference>
<name>A0ABY4FW28_9MICO</name>
<evidence type="ECO:0000313" key="4">
    <source>
        <dbReference type="Proteomes" id="UP000831775"/>
    </source>
</evidence>
<evidence type="ECO:0008006" key="5">
    <source>
        <dbReference type="Google" id="ProtNLM"/>
    </source>
</evidence>
<organism evidence="3 4">
    <name type="scientific">Leucobacter rhizosphaerae</name>
    <dbReference type="NCBI Taxonomy" id="2932245"/>
    <lineage>
        <taxon>Bacteria</taxon>
        <taxon>Bacillati</taxon>
        <taxon>Actinomycetota</taxon>
        <taxon>Actinomycetes</taxon>
        <taxon>Micrococcales</taxon>
        <taxon>Microbacteriaceae</taxon>
        <taxon>Leucobacter</taxon>
    </lineage>
</organism>
<keyword evidence="2" id="KW-0732">Signal</keyword>
<gene>
    <name evidence="3" type="ORF">MUN76_15050</name>
</gene>
<feature type="signal peptide" evidence="2">
    <location>
        <begin position="1"/>
        <end position="39"/>
    </location>
</feature>
<proteinExistence type="predicted"/>
<evidence type="ECO:0000256" key="1">
    <source>
        <dbReference type="SAM" id="MobiDB-lite"/>
    </source>
</evidence>
<dbReference type="Proteomes" id="UP000831775">
    <property type="component" value="Chromosome"/>
</dbReference>
<evidence type="ECO:0000256" key="2">
    <source>
        <dbReference type="SAM" id="SignalP"/>
    </source>
</evidence>
<feature type="region of interest" description="Disordered" evidence="1">
    <location>
        <begin position="34"/>
        <end position="53"/>
    </location>
</feature>
<dbReference type="PROSITE" id="PS51257">
    <property type="entry name" value="PROKAR_LIPOPROTEIN"/>
    <property type="match status" value="1"/>
</dbReference>
<reference evidence="3 4" key="1">
    <citation type="submission" date="2022-04" db="EMBL/GenBank/DDBJ databases">
        <title>Leucobacter sp. isolated from rhizosphere of onion.</title>
        <authorList>
            <person name="Won M."/>
            <person name="Lee C.-M."/>
            <person name="Woen H.-Y."/>
            <person name="Kwon S.-W."/>
        </authorList>
    </citation>
    <scope>NUCLEOTIDE SEQUENCE [LARGE SCALE GENOMIC DNA]</scope>
    <source>
        <strain evidence="3 4">H25R-14</strain>
    </source>
</reference>
<keyword evidence="4" id="KW-1185">Reference proteome</keyword>
<feature type="chain" id="PRO_5046328930" description="Lipoprotein" evidence="2">
    <location>
        <begin position="40"/>
        <end position="188"/>
    </location>
</feature>
<protein>
    <recommendedName>
        <fullName evidence="5">Lipoprotein</fullName>
    </recommendedName>
</protein>
<sequence length="188" mass="18650">MPVIRRSPALITLTALACLALPLAGCSALGIGSPSSSDAAEPNGAGDAGTTANGSCQAAAETIDRVIAEAQQNAPQLIEDLLAGKSIDPGALIEPVFTSLDAAGSGATDPAVIAAIDDARTEWVGLGEDIQGLGTPDLSGIDLGDLGTLGELGNLQTYGEDVSAIVSERLPALQQTGTALQEACTAAK</sequence>
<dbReference type="RefSeq" id="WP_244685874.1">
    <property type="nucleotide sequence ID" value="NZ_CP095043.1"/>
</dbReference>
<accession>A0ABY4FW28</accession>
<evidence type="ECO:0000313" key="3">
    <source>
        <dbReference type="EMBL" id="UOQ60329.1"/>
    </source>
</evidence>
<feature type="compositionally biased region" description="Low complexity" evidence="1">
    <location>
        <begin position="43"/>
        <end position="53"/>
    </location>
</feature>